<organism evidence="1 2">
    <name type="scientific">Metabacillus sediminilitoris</name>
    <dbReference type="NCBI Taxonomy" id="2567941"/>
    <lineage>
        <taxon>Bacteria</taxon>
        <taxon>Bacillati</taxon>
        <taxon>Bacillota</taxon>
        <taxon>Bacilli</taxon>
        <taxon>Bacillales</taxon>
        <taxon>Bacillaceae</taxon>
        <taxon>Metabacillus</taxon>
    </lineage>
</organism>
<evidence type="ECO:0000313" key="2">
    <source>
        <dbReference type="Proteomes" id="UP000310334"/>
    </source>
</evidence>
<comment type="caution">
    <text evidence="1">The sequence shown here is derived from an EMBL/GenBank/DDBJ whole genome shotgun (WGS) entry which is preliminary data.</text>
</comment>
<gene>
    <name evidence="1" type="ORF">E6W99_02130</name>
</gene>
<sequence length="170" mass="21047">MYLLLVIAIFIILIFLFVDRKQLKEYYPTIQFYIICNLLYNFIFYQHTLWSYELDLFKWLNHTNTEIIFTFLIIPLFIIVYLRFFPVGWKGIAYIVIWIISFWLIEYYYLRKGFFDYKNGWNEWWSLLFNVIMYPTLYLHYKKLLIGILVSIPIIILLLLFFHPPFSKLK</sequence>
<dbReference type="Proteomes" id="UP000310334">
    <property type="component" value="Unassembled WGS sequence"/>
</dbReference>
<dbReference type="RefSeq" id="WP_136351427.1">
    <property type="nucleotide sequence ID" value="NZ_CP046266.1"/>
</dbReference>
<proteinExistence type="predicted"/>
<name>A0A4S4C5S6_9BACI</name>
<evidence type="ECO:0000313" key="1">
    <source>
        <dbReference type="EMBL" id="THF83187.1"/>
    </source>
</evidence>
<accession>A0A4S4C5S6</accession>
<reference evidence="1 2" key="1">
    <citation type="submission" date="2019-04" db="EMBL/GenBank/DDBJ databases">
        <title>Bacillus sediminilitoris sp. nov., isolated from a tidal flat sediment on the East China Sea.</title>
        <authorList>
            <person name="Wei Y."/>
            <person name="Mao H."/>
            <person name="Fang J."/>
        </authorList>
    </citation>
    <scope>NUCLEOTIDE SEQUENCE [LARGE SCALE GENOMIC DNA]</scope>
    <source>
        <strain evidence="1 2">DSL-17</strain>
    </source>
</reference>
<dbReference type="OrthoDB" id="1730091at2"/>
<protein>
    <submittedName>
        <fullName evidence="1">Uncharacterized protein</fullName>
    </submittedName>
</protein>
<keyword evidence="2" id="KW-1185">Reference proteome</keyword>
<dbReference type="InterPro" id="IPR048147">
    <property type="entry name" value="CBO0543-like"/>
</dbReference>
<dbReference type="NCBIfam" id="NF041644">
    <property type="entry name" value="CBO0543_fam"/>
    <property type="match status" value="1"/>
</dbReference>
<dbReference type="EMBL" id="SSNT01000001">
    <property type="protein sequence ID" value="THF83187.1"/>
    <property type="molecule type" value="Genomic_DNA"/>
</dbReference>
<dbReference type="AlphaFoldDB" id="A0A4S4C5S6"/>